<evidence type="ECO:0000256" key="1">
    <source>
        <dbReference type="ARBA" id="ARBA00004173"/>
    </source>
</evidence>
<dbReference type="InterPro" id="IPR040144">
    <property type="entry name" value="RAP1GDS1"/>
</dbReference>
<evidence type="ECO:0000313" key="9">
    <source>
        <dbReference type="Proteomes" id="UP000053330"/>
    </source>
</evidence>
<comment type="subcellular location">
    <subcellularLocation>
        <location evidence="3">Cytoplasm</location>
        <location evidence="3">Cytosol</location>
    </subcellularLocation>
    <subcellularLocation>
        <location evidence="2">Endoplasmic reticulum</location>
    </subcellularLocation>
    <subcellularLocation>
        <location evidence="1">Mitochondrion</location>
    </subcellularLocation>
</comment>
<feature type="non-terminal residue" evidence="8">
    <location>
        <position position="1"/>
    </location>
</feature>
<dbReference type="GO" id="GO:0005783">
    <property type="term" value="C:endoplasmic reticulum"/>
    <property type="evidence" value="ECO:0007669"/>
    <property type="project" value="UniProtKB-SubCell"/>
</dbReference>
<gene>
    <name evidence="8" type="ORF">N324_12462</name>
</gene>
<sequence>CAVKAAQVLSEIAKNDEMKKPCIEADLLLTLIPLLESTDQEMLLHAGRAIGRICYDNRDLQEELVKVGVITSLVRILTDYAESEPLVHVDLLALCNLADLDTAKEALSKTKVAEQLVKQLRRADNHERLEIVFEVLQALAENDALKVQLVEAGVQEVLSEILLRLQGSSQAEDTCIVKAASDLIVSLLLGELSRSTHIFVASHKCNATSISGSGFLKTGNKNLGLILSKINGNCVRMVQLGVIHQLLDLLEKHVESGDISVQHAALSALRNLAIPVVNKVQILEEGVAERIQALLRSEVPPVQFKLLGTLRMLADGQADAAEILGQDPMLLNRLVQWCDANDHTGIHGEANRLLASILRHNRSQEVVKAIQEAQGVKHLVSMTTSEHAAMQNEALNALAIASAIDLETLEESFKESQLVQSLHKLLQDDNTSPEVKYNSMGLLCSLLNSGDLRQEIEEDKIKETLEQLCSHSNANVVKEAVTTLQVLRGET</sequence>
<dbReference type="Gene3D" id="1.25.10.10">
    <property type="entry name" value="Leucine-rich Repeat Variant"/>
    <property type="match status" value="2"/>
</dbReference>
<dbReference type="GO" id="GO:0005739">
    <property type="term" value="C:mitochondrion"/>
    <property type="evidence" value="ECO:0007669"/>
    <property type="project" value="UniProtKB-SubCell"/>
</dbReference>
<evidence type="ECO:0000313" key="8">
    <source>
        <dbReference type="EMBL" id="KFP37768.1"/>
    </source>
</evidence>
<dbReference type="Pfam" id="PF00514">
    <property type="entry name" value="Arm"/>
    <property type="match status" value="1"/>
</dbReference>
<evidence type="ECO:0000256" key="2">
    <source>
        <dbReference type="ARBA" id="ARBA00004240"/>
    </source>
</evidence>
<dbReference type="SUPFAM" id="SSF48371">
    <property type="entry name" value="ARM repeat"/>
    <property type="match status" value="1"/>
</dbReference>
<reference evidence="8 9" key="1">
    <citation type="submission" date="2014-04" db="EMBL/GenBank/DDBJ databases">
        <title>Genome evolution of avian class.</title>
        <authorList>
            <person name="Zhang G."/>
            <person name="Li C."/>
        </authorList>
    </citation>
    <scope>NUCLEOTIDE SEQUENCE [LARGE SCALE GENOMIC DNA]</scope>
    <source>
        <strain evidence="8">BGI_N324</strain>
    </source>
</reference>
<dbReference type="PROSITE" id="PS50176">
    <property type="entry name" value="ARM_REPEAT"/>
    <property type="match status" value="1"/>
</dbReference>
<dbReference type="GO" id="GO:0005085">
    <property type="term" value="F:guanyl-nucleotide exchange factor activity"/>
    <property type="evidence" value="ECO:0007669"/>
    <property type="project" value="InterPro"/>
</dbReference>
<feature type="non-terminal residue" evidence="8">
    <location>
        <position position="491"/>
    </location>
</feature>
<dbReference type="SMART" id="SM00185">
    <property type="entry name" value="ARM"/>
    <property type="match status" value="6"/>
</dbReference>
<evidence type="ECO:0000256" key="7">
    <source>
        <dbReference type="PROSITE-ProRule" id="PRU00259"/>
    </source>
</evidence>
<dbReference type="EMBL" id="KK738052">
    <property type="protein sequence ID" value="KFP37768.1"/>
    <property type="molecule type" value="Genomic_DNA"/>
</dbReference>
<evidence type="ECO:0000256" key="4">
    <source>
        <dbReference type="ARBA" id="ARBA00022490"/>
    </source>
</evidence>
<dbReference type="AlphaFoldDB" id="A0A091KEA9"/>
<dbReference type="InterPro" id="IPR000225">
    <property type="entry name" value="Armadillo"/>
</dbReference>
<dbReference type="GO" id="GO:0005829">
    <property type="term" value="C:cytosol"/>
    <property type="evidence" value="ECO:0007669"/>
    <property type="project" value="UniProtKB-SubCell"/>
</dbReference>
<evidence type="ECO:0000256" key="6">
    <source>
        <dbReference type="ARBA" id="ARBA00023128"/>
    </source>
</evidence>
<keyword evidence="9" id="KW-1185">Reference proteome</keyword>
<protein>
    <submittedName>
        <fullName evidence="8">Rap1 GTPase-GDP dissociation stimulator 1</fullName>
    </submittedName>
</protein>
<keyword evidence="5" id="KW-0256">Endoplasmic reticulum</keyword>
<keyword evidence="4" id="KW-0963">Cytoplasm</keyword>
<organism evidence="8 9">
    <name type="scientific">Chlamydotis macqueenii</name>
    <name type="common">Macqueen's bustard</name>
    <dbReference type="NCBI Taxonomy" id="187382"/>
    <lineage>
        <taxon>Eukaryota</taxon>
        <taxon>Metazoa</taxon>
        <taxon>Chordata</taxon>
        <taxon>Craniata</taxon>
        <taxon>Vertebrata</taxon>
        <taxon>Euteleostomi</taxon>
        <taxon>Archelosauria</taxon>
        <taxon>Archosauria</taxon>
        <taxon>Dinosauria</taxon>
        <taxon>Saurischia</taxon>
        <taxon>Theropoda</taxon>
        <taxon>Coelurosauria</taxon>
        <taxon>Aves</taxon>
        <taxon>Neognathae</taxon>
        <taxon>Neoaves</taxon>
        <taxon>Otidimorphae</taxon>
        <taxon>Otidiformes</taxon>
        <taxon>Otididae</taxon>
        <taxon>Chlamydotis</taxon>
    </lineage>
</organism>
<keyword evidence="6" id="KW-0496">Mitochondrion</keyword>
<dbReference type="PANTHER" id="PTHR10957">
    <property type="entry name" value="RAP1 GTPASE-GDP DISSOCIATION STIMULATOR 1"/>
    <property type="match status" value="1"/>
</dbReference>
<proteinExistence type="predicted"/>
<feature type="repeat" description="ARM" evidence="7">
    <location>
        <begin position="241"/>
        <end position="287"/>
    </location>
</feature>
<accession>A0A091KEA9</accession>
<name>A0A091KEA9_9AVES</name>
<dbReference type="InterPro" id="IPR011989">
    <property type="entry name" value="ARM-like"/>
</dbReference>
<dbReference type="Proteomes" id="UP000053330">
    <property type="component" value="Unassembled WGS sequence"/>
</dbReference>
<evidence type="ECO:0000256" key="3">
    <source>
        <dbReference type="ARBA" id="ARBA00004514"/>
    </source>
</evidence>
<dbReference type="InterPro" id="IPR016024">
    <property type="entry name" value="ARM-type_fold"/>
</dbReference>
<evidence type="ECO:0000256" key="5">
    <source>
        <dbReference type="ARBA" id="ARBA00022824"/>
    </source>
</evidence>